<evidence type="ECO:0000313" key="3">
    <source>
        <dbReference type="Proteomes" id="UP001233172"/>
    </source>
</evidence>
<evidence type="ECO:0000256" key="1">
    <source>
        <dbReference type="SAM" id="MobiDB-lite"/>
    </source>
</evidence>
<name>A0AAD8C6T8_BIOPF</name>
<gene>
    <name evidence="2" type="ORF">Bpfe_003762</name>
</gene>
<organism evidence="2 3">
    <name type="scientific">Biomphalaria pfeifferi</name>
    <name type="common">Bloodfluke planorb</name>
    <name type="synonym">Freshwater snail</name>
    <dbReference type="NCBI Taxonomy" id="112525"/>
    <lineage>
        <taxon>Eukaryota</taxon>
        <taxon>Metazoa</taxon>
        <taxon>Spiralia</taxon>
        <taxon>Lophotrochozoa</taxon>
        <taxon>Mollusca</taxon>
        <taxon>Gastropoda</taxon>
        <taxon>Heterobranchia</taxon>
        <taxon>Euthyneura</taxon>
        <taxon>Panpulmonata</taxon>
        <taxon>Hygrophila</taxon>
        <taxon>Lymnaeoidea</taxon>
        <taxon>Planorbidae</taxon>
        <taxon>Biomphalaria</taxon>
    </lineage>
</organism>
<dbReference type="EMBL" id="JASAOG010000009">
    <property type="protein sequence ID" value="KAK0067027.1"/>
    <property type="molecule type" value="Genomic_DNA"/>
</dbReference>
<dbReference type="Proteomes" id="UP001233172">
    <property type="component" value="Unassembled WGS sequence"/>
</dbReference>
<reference evidence="2" key="2">
    <citation type="submission" date="2023-04" db="EMBL/GenBank/DDBJ databases">
        <authorList>
            <person name="Bu L."/>
            <person name="Lu L."/>
            <person name="Laidemitt M.R."/>
            <person name="Zhang S.M."/>
            <person name="Mutuku M."/>
            <person name="Mkoji G."/>
            <person name="Steinauer M."/>
            <person name="Loker E.S."/>
        </authorList>
    </citation>
    <scope>NUCLEOTIDE SEQUENCE</scope>
    <source>
        <strain evidence="2">KasaAsao</strain>
        <tissue evidence="2">Whole Snail</tissue>
    </source>
</reference>
<sequence>MTKTKTYPNNRPTQKDTSNAGSCKTSALRQEELNVEIEEKALVEALQQEEMNVEMKENGSRGI</sequence>
<evidence type="ECO:0000313" key="2">
    <source>
        <dbReference type="EMBL" id="KAK0067027.1"/>
    </source>
</evidence>
<keyword evidence="3" id="KW-1185">Reference proteome</keyword>
<protein>
    <submittedName>
        <fullName evidence="2">Uncharacterized protein</fullName>
    </submittedName>
</protein>
<feature type="non-terminal residue" evidence="2">
    <location>
        <position position="1"/>
    </location>
</feature>
<feature type="region of interest" description="Disordered" evidence="1">
    <location>
        <begin position="1"/>
        <end position="26"/>
    </location>
</feature>
<reference evidence="2" key="1">
    <citation type="journal article" date="2023" name="PLoS Negl. Trop. Dis.">
        <title>A genome sequence for Biomphalaria pfeifferi, the major vector snail for the human-infecting parasite Schistosoma mansoni.</title>
        <authorList>
            <person name="Bu L."/>
            <person name="Lu L."/>
            <person name="Laidemitt M.R."/>
            <person name="Zhang S.M."/>
            <person name="Mutuku M."/>
            <person name="Mkoji G."/>
            <person name="Steinauer M."/>
            <person name="Loker E.S."/>
        </authorList>
    </citation>
    <scope>NUCLEOTIDE SEQUENCE</scope>
    <source>
        <strain evidence="2">KasaAsao</strain>
    </source>
</reference>
<proteinExistence type="predicted"/>
<comment type="caution">
    <text evidence="2">The sequence shown here is derived from an EMBL/GenBank/DDBJ whole genome shotgun (WGS) entry which is preliminary data.</text>
</comment>
<dbReference type="AlphaFoldDB" id="A0AAD8C6T8"/>
<accession>A0AAD8C6T8</accession>